<comment type="similarity">
    <text evidence="10">Belongs to the MurCDEF family. MurF subfamily.</text>
</comment>
<keyword evidence="1 10" id="KW-0963">Cytoplasm</keyword>
<dbReference type="NCBIfam" id="TIGR01143">
    <property type="entry name" value="murF"/>
    <property type="match status" value="1"/>
</dbReference>
<dbReference type="OrthoDB" id="9801978at2"/>
<organism evidence="15 16">
    <name type="scientific">Methylocella silvestris</name>
    <dbReference type="NCBI Taxonomy" id="199596"/>
    <lineage>
        <taxon>Bacteria</taxon>
        <taxon>Pseudomonadati</taxon>
        <taxon>Pseudomonadota</taxon>
        <taxon>Alphaproteobacteria</taxon>
        <taxon>Hyphomicrobiales</taxon>
        <taxon>Beijerinckiaceae</taxon>
        <taxon>Methylocella</taxon>
    </lineage>
</organism>
<dbReference type="InterPro" id="IPR036615">
    <property type="entry name" value="Mur_ligase_C_dom_sf"/>
</dbReference>
<keyword evidence="7 10" id="KW-0573">Peptidoglycan synthesis</keyword>
<dbReference type="Gene3D" id="3.90.190.20">
    <property type="entry name" value="Mur ligase, C-terminal domain"/>
    <property type="match status" value="1"/>
</dbReference>
<dbReference type="Gene3D" id="3.40.1190.10">
    <property type="entry name" value="Mur-like, catalytic domain"/>
    <property type="match status" value="1"/>
</dbReference>
<accession>A0A2J7TLB4</accession>
<evidence type="ECO:0000259" key="14">
    <source>
        <dbReference type="Pfam" id="PF08245"/>
    </source>
</evidence>
<evidence type="ECO:0000313" key="16">
    <source>
        <dbReference type="Proteomes" id="UP000236286"/>
    </source>
</evidence>
<dbReference type="EC" id="6.3.2.10" evidence="10 11"/>
<dbReference type="Pfam" id="PF08245">
    <property type="entry name" value="Mur_ligase_M"/>
    <property type="match status" value="1"/>
</dbReference>
<keyword evidence="8 10" id="KW-0131">Cell cycle</keyword>
<dbReference type="GO" id="GO:0009252">
    <property type="term" value="P:peptidoglycan biosynthetic process"/>
    <property type="evidence" value="ECO:0007669"/>
    <property type="project" value="UniProtKB-UniRule"/>
</dbReference>
<keyword evidence="3 10" id="KW-0132">Cell division</keyword>
<dbReference type="InterPro" id="IPR004101">
    <property type="entry name" value="Mur_ligase_C"/>
</dbReference>
<keyword evidence="2 10" id="KW-0436">Ligase</keyword>
<evidence type="ECO:0000313" key="15">
    <source>
        <dbReference type="EMBL" id="PNG27563.1"/>
    </source>
</evidence>
<dbReference type="GO" id="GO:0005524">
    <property type="term" value="F:ATP binding"/>
    <property type="evidence" value="ECO:0007669"/>
    <property type="project" value="UniProtKB-UniRule"/>
</dbReference>
<name>A0A2J7TLB4_METSI</name>
<dbReference type="Pfam" id="PF01225">
    <property type="entry name" value="Mur_ligase"/>
    <property type="match status" value="1"/>
</dbReference>
<dbReference type="InterPro" id="IPR013221">
    <property type="entry name" value="Mur_ligase_cen"/>
</dbReference>
<evidence type="ECO:0000256" key="8">
    <source>
        <dbReference type="ARBA" id="ARBA00023306"/>
    </source>
</evidence>
<keyword evidence="5 10" id="KW-0067">ATP-binding</keyword>
<keyword evidence="6 10" id="KW-0133">Cell shape</keyword>
<evidence type="ECO:0000256" key="4">
    <source>
        <dbReference type="ARBA" id="ARBA00022741"/>
    </source>
</evidence>
<dbReference type="Gene3D" id="3.40.1390.10">
    <property type="entry name" value="MurE/MurF, N-terminal domain"/>
    <property type="match status" value="1"/>
</dbReference>
<dbReference type="InterPro" id="IPR000713">
    <property type="entry name" value="Mur_ligase_N"/>
</dbReference>
<reference evidence="15 16" key="1">
    <citation type="submission" date="2017-10" db="EMBL/GenBank/DDBJ databases">
        <title>Genome announcement of Methylocella silvestris TVC from permafrost.</title>
        <authorList>
            <person name="Wang J."/>
            <person name="Geng K."/>
            <person name="Ul-Haque F."/>
            <person name="Crombie A.T."/>
            <person name="Street L.E."/>
            <person name="Wookey P.A."/>
            <person name="Murrell J.C."/>
            <person name="Pratscher J."/>
        </authorList>
    </citation>
    <scope>NUCLEOTIDE SEQUENCE [LARGE SCALE GENOMIC DNA]</scope>
    <source>
        <strain evidence="15 16">TVC</strain>
    </source>
</reference>
<evidence type="ECO:0000259" key="12">
    <source>
        <dbReference type="Pfam" id="PF01225"/>
    </source>
</evidence>
<comment type="caution">
    <text evidence="15">The sequence shown here is derived from an EMBL/GenBank/DDBJ whole genome shotgun (WGS) entry which is preliminary data.</text>
</comment>
<dbReference type="RefSeq" id="WP_102841873.1">
    <property type="nucleotide sequence ID" value="NZ_PDZR01000001.1"/>
</dbReference>
<evidence type="ECO:0000256" key="1">
    <source>
        <dbReference type="ARBA" id="ARBA00022490"/>
    </source>
</evidence>
<feature type="domain" description="Mur ligase C-terminal" evidence="13">
    <location>
        <begin position="346"/>
        <end position="469"/>
    </location>
</feature>
<keyword evidence="4 10" id="KW-0547">Nucleotide-binding</keyword>
<dbReference type="Proteomes" id="UP000236286">
    <property type="component" value="Unassembled WGS sequence"/>
</dbReference>
<gene>
    <name evidence="10" type="primary">murF</name>
    <name evidence="15" type="ORF">CR492_01175</name>
</gene>
<sequence>MSETAIREASSSETGRQSEPLWTALGLVAPLEARISGGAPRRGATGVSIDTRTLRPGDLFFAISGLNSDGHDYVAAALEKGALAAVVDEAHAGSLAGLGPLYVVRDEVLAALERLGVAARARTKARIVAVTGSVGKTSTKEALRLALAAAGPTHASVASYNNHWGVPLTLARMPKQTEFGVFEIGMNHQGEITPLTRMARPHVAIITTVAAVHMENFTGLAAVADAKAEIFAGLEPGGVAILPADNPQFERLDAAARRSPAGLVASFGANEHAEARLLDVSLAADHSMVEADICGQRLTYRLGAPGRHLAMNSLAVLLAAKALGVDPRDAAQTLASFAAQPGRGQRLTLQACDGAYTLIDESYNANPASMRAAFELAGALPPPSPGRRIAVLGDMLELGSGAADMHAGLAEDLTANHFDLVFAAGPLCKHLFDALPAAMQGEWRESAQMIAPAVAAAARAGDLVIVKGSNGSKMSAVVEALKQAERNGSNEGRTA</sequence>
<dbReference type="HAMAP" id="MF_02019">
    <property type="entry name" value="MurF"/>
    <property type="match status" value="1"/>
</dbReference>
<dbReference type="EMBL" id="PDZR01000001">
    <property type="protein sequence ID" value="PNG27563.1"/>
    <property type="molecule type" value="Genomic_DNA"/>
</dbReference>
<dbReference type="SUPFAM" id="SSF63418">
    <property type="entry name" value="MurE/MurF N-terminal domain"/>
    <property type="match status" value="1"/>
</dbReference>
<feature type="domain" description="Mur ligase central" evidence="14">
    <location>
        <begin position="130"/>
        <end position="320"/>
    </location>
</feature>
<feature type="binding site" evidence="10">
    <location>
        <begin position="132"/>
        <end position="138"/>
    </location>
    <ligand>
        <name>ATP</name>
        <dbReference type="ChEBI" id="CHEBI:30616"/>
    </ligand>
</feature>
<evidence type="ECO:0000256" key="3">
    <source>
        <dbReference type="ARBA" id="ARBA00022618"/>
    </source>
</evidence>
<dbReference type="SUPFAM" id="SSF53623">
    <property type="entry name" value="MurD-like peptide ligases, catalytic domain"/>
    <property type="match status" value="1"/>
</dbReference>
<evidence type="ECO:0000256" key="6">
    <source>
        <dbReference type="ARBA" id="ARBA00022960"/>
    </source>
</evidence>
<dbReference type="PANTHER" id="PTHR43024:SF1">
    <property type="entry name" value="UDP-N-ACETYLMURAMOYL-TRIPEPTIDE--D-ALANYL-D-ALANINE LIGASE"/>
    <property type="match status" value="1"/>
</dbReference>
<dbReference type="UniPathway" id="UPA00219"/>
<keyword evidence="9 10" id="KW-0961">Cell wall biogenesis/degradation</keyword>
<dbReference type="GO" id="GO:0008766">
    <property type="term" value="F:UDP-N-acetylmuramoylalanyl-D-glutamyl-2,6-diaminopimelate-D-alanyl-D-alanine ligase activity"/>
    <property type="evidence" value="ECO:0007669"/>
    <property type="project" value="RHEA"/>
</dbReference>
<dbReference type="InterPro" id="IPR036565">
    <property type="entry name" value="Mur-like_cat_sf"/>
</dbReference>
<evidence type="ECO:0000256" key="7">
    <source>
        <dbReference type="ARBA" id="ARBA00022984"/>
    </source>
</evidence>
<dbReference type="AlphaFoldDB" id="A0A2J7TLB4"/>
<dbReference type="PANTHER" id="PTHR43024">
    <property type="entry name" value="UDP-N-ACETYLMURAMOYL-TRIPEPTIDE--D-ALANYL-D-ALANINE LIGASE"/>
    <property type="match status" value="1"/>
</dbReference>
<dbReference type="InterPro" id="IPR005863">
    <property type="entry name" value="UDP-N-AcMur_synth"/>
</dbReference>
<dbReference type="GO" id="GO:0071555">
    <property type="term" value="P:cell wall organization"/>
    <property type="evidence" value="ECO:0007669"/>
    <property type="project" value="UniProtKB-KW"/>
</dbReference>
<dbReference type="GO" id="GO:0051301">
    <property type="term" value="P:cell division"/>
    <property type="evidence" value="ECO:0007669"/>
    <property type="project" value="UniProtKB-KW"/>
</dbReference>
<evidence type="ECO:0000256" key="9">
    <source>
        <dbReference type="ARBA" id="ARBA00023316"/>
    </source>
</evidence>
<proteinExistence type="inferred from homology"/>
<dbReference type="Pfam" id="PF02875">
    <property type="entry name" value="Mur_ligase_C"/>
    <property type="match status" value="1"/>
</dbReference>
<comment type="pathway">
    <text evidence="10 11">Cell wall biogenesis; peptidoglycan biosynthesis.</text>
</comment>
<evidence type="ECO:0000256" key="2">
    <source>
        <dbReference type="ARBA" id="ARBA00022598"/>
    </source>
</evidence>
<comment type="subcellular location">
    <subcellularLocation>
        <location evidence="10 11">Cytoplasm</location>
    </subcellularLocation>
</comment>
<comment type="function">
    <text evidence="10 11">Involved in cell wall formation. Catalyzes the final step in the synthesis of UDP-N-acetylmuramoyl-pentapeptide, the precursor of murein.</text>
</comment>
<feature type="domain" description="Mur ligase N-terminal catalytic" evidence="12">
    <location>
        <begin position="45"/>
        <end position="91"/>
    </location>
</feature>
<comment type="catalytic activity">
    <reaction evidence="10 11">
        <text>D-alanyl-D-alanine + UDP-N-acetyl-alpha-D-muramoyl-L-alanyl-gamma-D-glutamyl-meso-2,6-diaminopimelate + ATP = UDP-N-acetyl-alpha-D-muramoyl-L-alanyl-gamma-D-glutamyl-meso-2,6-diaminopimeloyl-D-alanyl-D-alanine + ADP + phosphate + H(+)</text>
        <dbReference type="Rhea" id="RHEA:28374"/>
        <dbReference type="ChEBI" id="CHEBI:15378"/>
        <dbReference type="ChEBI" id="CHEBI:30616"/>
        <dbReference type="ChEBI" id="CHEBI:43474"/>
        <dbReference type="ChEBI" id="CHEBI:57822"/>
        <dbReference type="ChEBI" id="CHEBI:61386"/>
        <dbReference type="ChEBI" id="CHEBI:83905"/>
        <dbReference type="ChEBI" id="CHEBI:456216"/>
        <dbReference type="EC" id="6.3.2.10"/>
    </reaction>
</comment>
<dbReference type="GO" id="GO:0047480">
    <property type="term" value="F:UDP-N-acetylmuramoyl-tripeptide-D-alanyl-D-alanine ligase activity"/>
    <property type="evidence" value="ECO:0007669"/>
    <property type="project" value="UniProtKB-UniRule"/>
</dbReference>
<dbReference type="InterPro" id="IPR035911">
    <property type="entry name" value="MurE/MurF_N"/>
</dbReference>
<evidence type="ECO:0000256" key="5">
    <source>
        <dbReference type="ARBA" id="ARBA00022840"/>
    </source>
</evidence>
<dbReference type="NCBIfam" id="NF010693">
    <property type="entry name" value="PRK14093.1"/>
    <property type="match status" value="1"/>
</dbReference>
<dbReference type="InterPro" id="IPR051046">
    <property type="entry name" value="MurCDEF_CellWall_CoF430Synth"/>
</dbReference>
<evidence type="ECO:0000259" key="13">
    <source>
        <dbReference type="Pfam" id="PF02875"/>
    </source>
</evidence>
<evidence type="ECO:0000256" key="11">
    <source>
        <dbReference type="RuleBase" id="RU004136"/>
    </source>
</evidence>
<protein>
    <recommendedName>
        <fullName evidence="10 11">UDP-N-acetylmuramoyl-tripeptide--D-alanyl-D-alanine ligase</fullName>
        <ecNumber evidence="10 11">6.3.2.10</ecNumber>
    </recommendedName>
    <alternativeName>
        <fullName evidence="10">D-alanyl-D-alanine-adding enzyme</fullName>
    </alternativeName>
</protein>
<dbReference type="GO" id="GO:0008360">
    <property type="term" value="P:regulation of cell shape"/>
    <property type="evidence" value="ECO:0007669"/>
    <property type="project" value="UniProtKB-KW"/>
</dbReference>
<dbReference type="GO" id="GO:0005737">
    <property type="term" value="C:cytoplasm"/>
    <property type="evidence" value="ECO:0007669"/>
    <property type="project" value="UniProtKB-SubCell"/>
</dbReference>
<dbReference type="SUPFAM" id="SSF53244">
    <property type="entry name" value="MurD-like peptide ligases, peptide-binding domain"/>
    <property type="match status" value="1"/>
</dbReference>
<evidence type="ECO:0000256" key="10">
    <source>
        <dbReference type="HAMAP-Rule" id="MF_02019"/>
    </source>
</evidence>